<dbReference type="RefSeq" id="WP_124347930.1">
    <property type="nucleotide sequence ID" value="NZ_CP027706.1"/>
</dbReference>
<protein>
    <submittedName>
        <fullName evidence="1">Uncharacterized protein</fullName>
    </submittedName>
</protein>
<evidence type="ECO:0000313" key="1">
    <source>
        <dbReference type="EMBL" id="QXH38864.1"/>
    </source>
</evidence>
<reference evidence="1" key="1">
    <citation type="submission" date="2021-06" db="EMBL/GenBank/DDBJ databases">
        <title>Updating the genus Pseudomonas: Description of 43 new species and partition of the Pseudomonas putida group.</title>
        <authorList>
            <person name="Girard L."/>
            <person name="Lood C."/>
            <person name="Vandamme P."/>
            <person name="Rokni-Zadeh H."/>
            <person name="van Noort V."/>
            <person name="Hofte M."/>
            <person name="Lavigne R."/>
            <person name="De Mot R."/>
        </authorList>
    </citation>
    <scope>NUCLEOTIDE SEQUENCE</scope>
    <source>
        <strain evidence="1">CMR12a</strain>
    </source>
</reference>
<name>A0ABX8MHU9_9PSED</name>
<sequence>MIQGLGEGIYPSFCRDGWVLEAGWDHWSGDYLYATSVAGDDLLRQLFAVIEAGLASHLPVDRPG</sequence>
<organism evidence="1 2">
    <name type="scientific">Pseudomonas sessilinigenes</name>
    <dbReference type="NCBI Taxonomy" id="658629"/>
    <lineage>
        <taxon>Bacteria</taxon>
        <taxon>Pseudomonadati</taxon>
        <taxon>Pseudomonadota</taxon>
        <taxon>Gammaproteobacteria</taxon>
        <taxon>Pseudomonadales</taxon>
        <taxon>Pseudomonadaceae</taxon>
        <taxon>Pseudomonas</taxon>
    </lineage>
</organism>
<dbReference type="EMBL" id="CP077074">
    <property type="protein sequence ID" value="QXH38864.1"/>
    <property type="molecule type" value="Genomic_DNA"/>
</dbReference>
<accession>A0ABX8MHU9</accession>
<keyword evidence="2" id="KW-1185">Reference proteome</keyword>
<gene>
    <name evidence="1" type="ORF">KSS89_21755</name>
</gene>
<proteinExistence type="predicted"/>
<dbReference type="Proteomes" id="UP000693952">
    <property type="component" value="Chromosome"/>
</dbReference>
<evidence type="ECO:0000313" key="2">
    <source>
        <dbReference type="Proteomes" id="UP000693952"/>
    </source>
</evidence>